<evidence type="ECO:0008006" key="4">
    <source>
        <dbReference type="Google" id="ProtNLM"/>
    </source>
</evidence>
<dbReference type="InterPro" id="IPR051082">
    <property type="entry name" value="Pentapeptide-BTB/POZ_domain"/>
</dbReference>
<name>A0A4Y3KYJ2_9CELL</name>
<gene>
    <name evidence="2" type="ORF">CCE01nite_28960</name>
</gene>
<feature type="region of interest" description="Disordered" evidence="1">
    <location>
        <begin position="264"/>
        <end position="301"/>
    </location>
</feature>
<comment type="caution">
    <text evidence="2">The sequence shown here is derived from an EMBL/GenBank/DDBJ whole genome shotgun (WGS) entry which is preliminary data.</text>
</comment>
<keyword evidence="3" id="KW-1185">Reference proteome</keyword>
<protein>
    <recommendedName>
        <fullName evidence="4">Oxetanocin A resistance protein</fullName>
    </recommendedName>
</protein>
<reference evidence="2" key="1">
    <citation type="submission" date="2019-06" db="EMBL/GenBank/DDBJ databases">
        <title>Whole genome shotgun sequence of Cellulomonas cellasea NBRC 3753.</title>
        <authorList>
            <person name="Hosoyama A."/>
            <person name="Uohara A."/>
            <person name="Ohji S."/>
            <person name="Ichikawa N."/>
        </authorList>
    </citation>
    <scope>NUCLEOTIDE SEQUENCE [LARGE SCALE GENOMIC DNA]</scope>
    <source>
        <strain evidence="2">NBRC 3753</strain>
    </source>
</reference>
<evidence type="ECO:0000313" key="2">
    <source>
        <dbReference type="EMBL" id="GEA88947.1"/>
    </source>
</evidence>
<feature type="compositionally biased region" description="Basic residues" evidence="1">
    <location>
        <begin position="292"/>
        <end position="301"/>
    </location>
</feature>
<dbReference type="AlphaFoldDB" id="A0A4Y3KYJ2"/>
<accession>A0A4Y3KYJ2</accession>
<dbReference type="PANTHER" id="PTHR14136">
    <property type="entry name" value="BTB_POZ DOMAIN-CONTAINING PROTEIN KCTD9"/>
    <property type="match status" value="1"/>
</dbReference>
<evidence type="ECO:0000256" key="1">
    <source>
        <dbReference type="SAM" id="MobiDB-lite"/>
    </source>
</evidence>
<dbReference type="SUPFAM" id="SSF141571">
    <property type="entry name" value="Pentapeptide repeat-like"/>
    <property type="match status" value="1"/>
</dbReference>
<dbReference type="InterPro" id="IPR001646">
    <property type="entry name" value="5peptide_repeat"/>
</dbReference>
<proteinExistence type="predicted"/>
<dbReference type="Pfam" id="PF00805">
    <property type="entry name" value="Pentapeptide"/>
    <property type="match status" value="1"/>
</dbReference>
<dbReference type="Proteomes" id="UP000317046">
    <property type="component" value="Unassembled WGS sequence"/>
</dbReference>
<organism evidence="2 3">
    <name type="scientific">Cellulomonas cellasea</name>
    <dbReference type="NCBI Taxonomy" id="43670"/>
    <lineage>
        <taxon>Bacteria</taxon>
        <taxon>Bacillati</taxon>
        <taxon>Actinomycetota</taxon>
        <taxon>Actinomycetes</taxon>
        <taxon>Micrococcales</taxon>
        <taxon>Cellulomonadaceae</taxon>
        <taxon>Cellulomonas</taxon>
    </lineage>
</organism>
<sequence>MRHDVRVDADPAAPAEPLALRADCARCAGLCCVVPAFVASSDFAFTKPAATPCLHLQPDARCGIHARLRERGFPGCTVYDCFGAGQDVVQLTFGGRDWRSDPALAEEMFAVFPVARQLHELLFYLTAALDLPGAAPVHAELARHLAETERLARSAPSVLRALDVGPHRDDVAATLRRASALVRSAVGPRTADHRGADLLGADLRGVDLRGAALAGALLVGADLRGADLRLADLVGADLRGADLAGADLTDTLFLTQSQVNAARGDAATRLPTGLERPSHWSAERLPVPPRSRATRSRRARR</sequence>
<dbReference type="PANTHER" id="PTHR14136:SF17">
    <property type="entry name" value="BTB_POZ DOMAIN-CONTAINING PROTEIN KCTD9"/>
    <property type="match status" value="1"/>
</dbReference>
<dbReference type="EMBL" id="BJLR01000027">
    <property type="protein sequence ID" value="GEA88947.1"/>
    <property type="molecule type" value="Genomic_DNA"/>
</dbReference>
<evidence type="ECO:0000313" key="3">
    <source>
        <dbReference type="Proteomes" id="UP000317046"/>
    </source>
</evidence>
<dbReference type="Gene3D" id="2.160.20.80">
    <property type="entry name" value="E3 ubiquitin-protein ligase SopA"/>
    <property type="match status" value="1"/>
</dbReference>